<gene>
    <name evidence="1" type="ORF">ABID29_001177</name>
</gene>
<accession>A0ABV2FHN2</accession>
<name>A0ABV2FHN2_9STRE</name>
<protein>
    <submittedName>
        <fullName evidence="1">Uncharacterized protein</fullName>
    </submittedName>
</protein>
<keyword evidence="2" id="KW-1185">Reference proteome</keyword>
<evidence type="ECO:0000313" key="1">
    <source>
        <dbReference type="EMBL" id="MET3558062.1"/>
    </source>
</evidence>
<sequence length="124" mass="14812">MDIVQEYSDLKEHLNNHPKQLENARNWLFILANTARAMIENRDKTQLGELEIMFNKATSQELKLAFDFCQGRFGQEGFSYRRHPNYFYLSSLVATFPEFVLSEQDQAYLKEVLIYNKYFLYDIH</sequence>
<organism evidence="1 2">
    <name type="scientific">Streptococcus rupicaprae</name>
    <dbReference type="NCBI Taxonomy" id="759619"/>
    <lineage>
        <taxon>Bacteria</taxon>
        <taxon>Bacillati</taxon>
        <taxon>Bacillota</taxon>
        <taxon>Bacilli</taxon>
        <taxon>Lactobacillales</taxon>
        <taxon>Streptococcaceae</taxon>
        <taxon>Streptococcus</taxon>
    </lineage>
</organism>
<dbReference type="EMBL" id="JBEPLO010000011">
    <property type="protein sequence ID" value="MET3558062.1"/>
    <property type="molecule type" value="Genomic_DNA"/>
</dbReference>
<evidence type="ECO:0000313" key="2">
    <source>
        <dbReference type="Proteomes" id="UP001549122"/>
    </source>
</evidence>
<dbReference type="Proteomes" id="UP001549122">
    <property type="component" value="Unassembled WGS sequence"/>
</dbReference>
<proteinExistence type="predicted"/>
<comment type="caution">
    <text evidence="1">The sequence shown here is derived from an EMBL/GenBank/DDBJ whole genome shotgun (WGS) entry which is preliminary data.</text>
</comment>
<dbReference type="RefSeq" id="WP_354365064.1">
    <property type="nucleotide sequence ID" value="NZ_JBEPLO010000011.1"/>
</dbReference>
<reference evidence="1 2" key="1">
    <citation type="submission" date="2024-06" db="EMBL/GenBank/DDBJ databases">
        <title>Genomic Encyclopedia of Type Strains, Phase IV (KMG-IV): sequencing the most valuable type-strain genomes for metagenomic binning, comparative biology and taxonomic classification.</title>
        <authorList>
            <person name="Goeker M."/>
        </authorList>
    </citation>
    <scope>NUCLEOTIDE SEQUENCE [LARGE SCALE GENOMIC DNA]</scope>
    <source>
        <strain evidence="1 2">DSM 28303</strain>
    </source>
</reference>